<feature type="transmembrane region" description="Helical" evidence="5">
    <location>
        <begin position="80"/>
        <end position="100"/>
    </location>
</feature>
<feature type="transmembrane region" description="Helical" evidence="5">
    <location>
        <begin position="281"/>
        <end position="299"/>
    </location>
</feature>
<feature type="transmembrane region" description="Helical" evidence="5">
    <location>
        <begin position="48"/>
        <end position="73"/>
    </location>
</feature>
<dbReference type="GO" id="GO:0046943">
    <property type="term" value="F:carboxylic acid transmembrane transporter activity"/>
    <property type="evidence" value="ECO:0007669"/>
    <property type="project" value="TreeGrafter"/>
</dbReference>
<proteinExistence type="predicted"/>
<feature type="transmembrane region" description="Helical" evidence="5">
    <location>
        <begin position="251"/>
        <end position="269"/>
    </location>
</feature>
<dbReference type="GO" id="GO:0005886">
    <property type="term" value="C:plasma membrane"/>
    <property type="evidence" value="ECO:0007669"/>
    <property type="project" value="TreeGrafter"/>
</dbReference>
<comment type="subcellular location">
    <subcellularLocation>
        <location evidence="1">Membrane</location>
        <topology evidence="1">Multi-pass membrane protein</topology>
    </subcellularLocation>
</comment>
<accession>A0A0L8IPW2</accession>
<keyword evidence="7" id="KW-0762">Sugar transport</keyword>
<feature type="transmembrane region" description="Helical" evidence="5">
    <location>
        <begin position="366"/>
        <end position="385"/>
    </location>
</feature>
<keyword evidence="2 5" id="KW-0812">Transmembrane</keyword>
<keyword evidence="4 5" id="KW-0472">Membrane</keyword>
<organism evidence="7 8">
    <name type="scientific">Pseudomonas syringae pv. aceris</name>
    <dbReference type="NCBI Taxonomy" id="199198"/>
    <lineage>
        <taxon>Bacteria</taxon>
        <taxon>Pseudomonadati</taxon>
        <taxon>Pseudomonadota</taxon>
        <taxon>Gammaproteobacteria</taxon>
        <taxon>Pseudomonadales</taxon>
        <taxon>Pseudomonadaceae</taxon>
        <taxon>Pseudomonas</taxon>
        <taxon>Pseudomonas syringae</taxon>
    </lineage>
</organism>
<evidence type="ECO:0000259" key="6">
    <source>
        <dbReference type="PROSITE" id="PS50850"/>
    </source>
</evidence>
<comment type="caution">
    <text evidence="7">The sequence shown here is derived from an EMBL/GenBank/DDBJ whole genome shotgun (WGS) entry which is preliminary data.</text>
</comment>
<feature type="transmembrane region" description="Helical" evidence="5">
    <location>
        <begin position="209"/>
        <end position="239"/>
    </location>
</feature>
<dbReference type="PANTHER" id="PTHR23508:SF10">
    <property type="entry name" value="CARBOXYLIC ACID TRANSPORTER PROTEIN HOMOLOG"/>
    <property type="match status" value="1"/>
</dbReference>
<evidence type="ECO:0000256" key="5">
    <source>
        <dbReference type="SAM" id="Phobius"/>
    </source>
</evidence>
<evidence type="ECO:0000256" key="4">
    <source>
        <dbReference type="ARBA" id="ARBA00023136"/>
    </source>
</evidence>
<evidence type="ECO:0000313" key="7">
    <source>
        <dbReference type="EMBL" id="KPW19552.1"/>
    </source>
</evidence>
<sequence length="414" mass="45786">MQNETLKLLRCHWKIVTAATMGWALDAFDMTIYYFLIPHLSKEFGVDLKAMSLVVLIMGVGKIIGTVCFGMAADKFGRKLPFMIAILWFCAFSGLSGLAWSYASFIAFRFLFSIGFGGEWGTATSLMMESLPSKIRSISAGLMMAGYELGFLLSALCYYWVFPTLGWRWMFFLGMLPALLAVFVRLSIPESPEWLATRHEAKHKRKLKITLTPAAVQGFAFMLGANCLFYAIFALYPTFLIQVRGLSPGQVFPYVALYSVASIIGKPVASLLARRIGERRVLLTYLVLTIPTTLLYTWFDTPLAMLMGALLIGLITNSIYGIVPTYLARRYPAEERGLGLGIASAFNSVGAVAPYAISIFTASYGLANSMTGAIMIGALFTFMVASCNTKKWFAIPEDTQTTMSRRSRNQVVNS</sequence>
<feature type="transmembrane region" description="Helical" evidence="5">
    <location>
        <begin position="12"/>
        <end position="36"/>
    </location>
</feature>
<dbReference type="Proteomes" id="UP000050297">
    <property type="component" value="Unassembled WGS sequence"/>
</dbReference>
<dbReference type="InterPro" id="IPR020846">
    <property type="entry name" value="MFS_dom"/>
</dbReference>
<dbReference type="EMBL" id="LJPM01000280">
    <property type="protein sequence ID" value="KPW19552.1"/>
    <property type="molecule type" value="Genomic_DNA"/>
</dbReference>
<dbReference type="InterPro" id="IPR036259">
    <property type="entry name" value="MFS_trans_sf"/>
</dbReference>
<keyword evidence="7" id="KW-0813">Transport</keyword>
<evidence type="ECO:0000256" key="2">
    <source>
        <dbReference type="ARBA" id="ARBA00022692"/>
    </source>
</evidence>
<name>A0A0L8IPW2_PSESX</name>
<keyword evidence="3 5" id="KW-1133">Transmembrane helix</keyword>
<gene>
    <name evidence="7" type="ORF">ALO91_00931</name>
</gene>
<protein>
    <submittedName>
        <fullName evidence="7">Putative sugar transport protein</fullName>
    </submittedName>
</protein>
<dbReference type="RefSeq" id="WP_053275695.1">
    <property type="nucleotide sequence ID" value="NZ_LGAR01000114.1"/>
</dbReference>
<feature type="transmembrane region" description="Helical" evidence="5">
    <location>
        <begin position="140"/>
        <end position="161"/>
    </location>
</feature>
<feature type="domain" description="Major facilitator superfamily (MFS) profile" evidence="6">
    <location>
        <begin position="15"/>
        <end position="389"/>
    </location>
</feature>
<dbReference type="Gene3D" id="1.20.1250.20">
    <property type="entry name" value="MFS general substrate transporter like domains"/>
    <property type="match status" value="2"/>
</dbReference>
<dbReference type="AlphaFoldDB" id="A0A0L8IPW2"/>
<feature type="transmembrane region" description="Helical" evidence="5">
    <location>
        <begin position="305"/>
        <end position="328"/>
    </location>
</feature>
<dbReference type="PROSITE" id="PS50850">
    <property type="entry name" value="MFS"/>
    <property type="match status" value="1"/>
</dbReference>
<reference evidence="7 8" key="1">
    <citation type="submission" date="2015-09" db="EMBL/GenBank/DDBJ databases">
        <title>Genome announcement of multiple Pseudomonas syringae strains.</title>
        <authorList>
            <person name="Thakur S."/>
            <person name="Wang P.W."/>
            <person name="Gong Y."/>
            <person name="Weir B.S."/>
            <person name="Guttman D.S."/>
        </authorList>
    </citation>
    <scope>NUCLEOTIDE SEQUENCE [LARGE SCALE GENOMIC DNA]</scope>
    <source>
        <strain evidence="7 8">ICMP2802</strain>
    </source>
</reference>
<evidence type="ECO:0000256" key="1">
    <source>
        <dbReference type="ARBA" id="ARBA00004141"/>
    </source>
</evidence>
<dbReference type="InterPro" id="IPR011701">
    <property type="entry name" value="MFS"/>
</dbReference>
<dbReference type="PATRIC" id="fig|199198.4.peg.2437"/>
<dbReference type="Pfam" id="PF07690">
    <property type="entry name" value="MFS_1"/>
    <property type="match status" value="1"/>
</dbReference>
<feature type="transmembrane region" description="Helical" evidence="5">
    <location>
        <begin position="167"/>
        <end position="188"/>
    </location>
</feature>
<dbReference type="PANTHER" id="PTHR23508">
    <property type="entry name" value="CARBOXYLIC ACID TRANSPORTER PROTEIN HOMOLOG"/>
    <property type="match status" value="1"/>
</dbReference>
<evidence type="ECO:0000313" key="8">
    <source>
        <dbReference type="Proteomes" id="UP000050297"/>
    </source>
</evidence>
<evidence type="ECO:0000256" key="3">
    <source>
        <dbReference type="ARBA" id="ARBA00022989"/>
    </source>
</evidence>
<feature type="transmembrane region" description="Helical" evidence="5">
    <location>
        <begin position="340"/>
        <end position="360"/>
    </location>
</feature>
<dbReference type="SUPFAM" id="SSF103473">
    <property type="entry name" value="MFS general substrate transporter"/>
    <property type="match status" value="1"/>
</dbReference>